<evidence type="ECO:0000259" key="1">
    <source>
        <dbReference type="PROSITE" id="PS50011"/>
    </source>
</evidence>
<dbReference type="OrthoDB" id="4062651at2759"/>
<dbReference type="GO" id="GO:0004672">
    <property type="term" value="F:protein kinase activity"/>
    <property type="evidence" value="ECO:0007669"/>
    <property type="project" value="InterPro"/>
</dbReference>
<keyword evidence="3" id="KW-1185">Reference proteome</keyword>
<organism evidence="2 3">
    <name type="scientific">Amniculicola lignicola CBS 123094</name>
    <dbReference type="NCBI Taxonomy" id="1392246"/>
    <lineage>
        <taxon>Eukaryota</taxon>
        <taxon>Fungi</taxon>
        <taxon>Dikarya</taxon>
        <taxon>Ascomycota</taxon>
        <taxon>Pezizomycotina</taxon>
        <taxon>Dothideomycetes</taxon>
        <taxon>Pleosporomycetidae</taxon>
        <taxon>Pleosporales</taxon>
        <taxon>Amniculicolaceae</taxon>
        <taxon>Amniculicola</taxon>
    </lineage>
</organism>
<proteinExistence type="predicted"/>
<feature type="domain" description="Protein kinase" evidence="1">
    <location>
        <begin position="19"/>
        <end position="299"/>
    </location>
</feature>
<dbReference type="AlphaFoldDB" id="A0A6A5W506"/>
<evidence type="ECO:0000313" key="2">
    <source>
        <dbReference type="EMBL" id="KAF1994205.1"/>
    </source>
</evidence>
<dbReference type="Pfam" id="PF00069">
    <property type="entry name" value="Pkinase"/>
    <property type="match status" value="1"/>
</dbReference>
<dbReference type="Gene3D" id="1.10.510.10">
    <property type="entry name" value="Transferase(Phosphotransferase) domain 1"/>
    <property type="match status" value="1"/>
</dbReference>
<accession>A0A6A5W506</accession>
<gene>
    <name evidence="2" type="ORF">P154DRAFT_567497</name>
</gene>
<dbReference type="GO" id="GO:0005524">
    <property type="term" value="F:ATP binding"/>
    <property type="evidence" value="ECO:0007669"/>
    <property type="project" value="InterPro"/>
</dbReference>
<dbReference type="PROSITE" id="PS50011">
    <property type="entry name" value="PROTEIN_KINASE_DOM"/>
    <property type="match status" value="1"/>
</dbReference>
<evidence type="ECO:0000313" key="3">
    <source>
        <dbReference type="Proteomes" id="UP000799779"/>
    </source>
</evidence>
<dbReference type="SUPFAM" id="SSF56112">
    <property type="entry name" value="Protein kinase-like (PK-like)"/>
    <property type="match status" value="1"/>
</dbReference>
<protein>
    <recommendedName>
        <fullName evidence="1">Protein kinase domain-containing protein</fullName>
    </recommendedName>
</protein>
<dbReference type="InterPro" id="IPR000719">
    <property type="entry name" value="Prot_kinase_dom"/>
</dbReference>
<sequence length="299" mass="33588">MHAPGHLVAKQGMAAANKMHILDTIEVGCMYVALCLQDDTLFVAGTTKIANNVHSDPSSWMACPPRVLNLANIYPTYADSMTKCTADGPDIYMKRPNYLSIAQVVQPFHLSILLPSYPKNLINREVQRCEAMRKNPHPNVAVYHGVDTAQELTFHGHKLAQTFQKEVVTGLCFKKYDSTLQDLVDNKEHFNAKKVLEAIEAGIRHLHYIGFVHFDIKPENIFHADGEFVIGDFDSMHEIGQVCRLKGGTIGWMREQGGATMQREDDWYSFGRIKLWLEKKGSGHPDESGYPSTEAILKC</sequence>
<dbReference type="EMBL" id="ML977667">
    <property type="protein sequence ID" value="KAF1994205.1"/>
    <property type="molecule type" value="Genomic_DNA"/>
</dbReference>
<reference evidence="2" key="1">
    <citation type="journal article" date="2020" name="Stud. Mycol.">
        <title>101 Dothideomycetes genomes: a test case for predicting lifestyles and emergence of pathogens.</title>
        <authorList>
            <person name="Haridas S."/>
            <person name="Albert R."/>
            <person name="Binder M."/>
            <person name="Bloem J."/>
            <person name="Labutti K."/>
            <person name="Salamov A."/>
            <person name="Andreopoulos B."/>
            <person name="Baker S."/>
            <person name="Barry K."/>
            <person name="Bills G."/>
            <person name="Bluhm B."/>
            <person name="Cannon C."/>
            <person name="Castanera R."/>
            <person name="Culley D."/>
            <person name="Daum C."/>
            <person name="Ezra D."/>
            <person name="Gonzalez J."/>
            <person name="Henrissat B."/>
            <person name="Kuo A."/>
            <person name="Liang C."/>
            <person name="Lipzen A."/>
            <person name="Lutzoni F."/>
            <person name="Magnuson J."/>
            <person name="Mondo S."/>
            <person name="Nolan M."/>
            <person name="Ohm R."/>
            <person name="Pangilinan J."/>
            <person name="Park H.-J."/>
            <person name="Ramirez L."/>
            <person name="Alfaro M."/>
            <person name="Sun H."/>
            <person name="Tritt A."/>
            <person name="Yoshinaga Y."/>
            <person name="Zwiers L.-H."/>
            <person name="Turgeon B."/>
            <person name="Goodwin S."/>
            <person name="Spatafora J."/>
            <person name="Crous P."/>
            <person name="Grigoriev I."/>
        </authorList>
    </citation>
    <scope>NUCLEOTIDE SEQUENCE</scope>
    <source>
        <strain evidence="2">CBS 123094</strain>
    </source>
</reference>
<dbReference type="InterPro" id="IPR011009">
    <property type="entry name" value="Kinase-like_dom_sf"/>
</dbReference>
<dbReference type="Proteomes" id="UP000799779">
    <property type="component" value="Unassembled WGS sequence"/>
</dbReference>
<name>A0A6A5W506_9PLEO</name>